<reference evidence="1 2" key="1">
    <citation type="journal article" date="2015" name="Genome Biol. Evol.">
        <title>Comparative Genomics of a Bacterivorous Green Alga Reveals Evolutionary Causalities and Consequences of Phago-Mixotrophic Mode of Nutrition.</title>
        <authorList>
            <person name="Burns J.A."/>
            <person name="Paasch A."/>
            <person name="Narechania A."/>
            <person name="Kim E."/>
        </authorList>
    </citation>
    <scope>NUCLEOTIDE SEQUENCE [LARGE SCALE GENOMIC DNA]</scope>
    <source>
        <strain evidence="1 2">PLY_AMNH</strain>
    </source>
</reference>
<dbReference type="EMBL" id="LGRX02004764">
    <property type="protein sequence ID" value="KAK3279612.1"/>
    <property type="molecule type" value="Genomic_DNA"/>
</dbReference>
<keyword evidence="2" id="KW-1185">Reference proteome</keyword>
<accession>A0AAE0GKE2</accession>
<organism evidence="1 2">
    <name type="scientific">Cymbomonas tetramitiformis</name>
    <dbReference type="NCBI Taxonomy" id="36881"/>
    <lineage>
        <taxon>Eukaryota</taxon>
        <taxon>Viridiplantae</taxon>
        <taxon>Chlorophyta</taxon>
        <taxon>Pyramimonadophyceae</taxon>
        <taxon>Pyramimonadales</taxon>
        <taxon>Pyramimonadaceae</taxon>
        <taxon>Cymbomonas</taxon>
    </lineage>
</organism>
<comment type="caution">
    <text evidence="1">The sequence shown here is derived from an EMBL/GenBank/DDBJ whole genome shotgun (WGS) entry which is preliminary data.</text>
</comment>
<name>A0AAE0GKE2_9CHLO</name>
<proteinExistence type="predicted"/>
<dbReference type="Proteomes" id="UP001190700">
    <property type="component" value="Unassembled WGS sequence"/>
</dbReference>
<evidence type="ECO:0000313" key="1">
    <source>
        <dbReference type="EMBL" id="KAK3279612.1"/>
    </source>
</evidence>
<gene>
    <name evidence="1" type="ORF">CYMTET_12513</name>
</gene>
<evidence type="ECO:0000313" key="2">
    <source>
        <dbReference type="Proteomes" id="UP001190700"/>
    </source>
</evidence>
<sequence length="187" mass="20573">MLTWTPPSDWTHVTDQRLGWLEEDRGTVQQLTVDVNNLVTEIPEQTACADVTDQEELARSSMVAVAVERVMFACCRTLSGGDSYLVVNQLFANAAVTVTPESRLAPPVRISMLSSRLVSVESVDVFKVTHFADDGTDECWCHIYTAVVDEIDFAKGVDGSISDRHMSISYVEAPVTAEELSPRPNPP</sequence>
<protein>
    <submittedName>
        <fullName evidence="1">Uncharacterized protein</fullName>
    </submittedName>
</protein>
<dbReference type="AlphaFoldDB" id="A0AAE0GKE2"/>